<feature type="compositionally biased region" description="Low complexity" evidence="3">
    <location>
        <begin position="118"/>
        <end position="130"/>
    </location>
</feature>
<dbReference type="GO" id="GO:0008408">
    <property type="term" value="F:3'-5' exonuclease activity"/>
    <property type="evidence" value="ECO:0007669"/>
    <property type="project" value="InterPro"/>
</dbReference>
<feature type="compositionally biased region" description="Pro residues" evidence="3">
    <location>
        <begin position="207"/>
        <end position="219"/>
    </location>
</feature>
<keyword evidence="5" id="KW-0269">Exonuclease</keyword>
<accession>A0A511KIV9</accession>
<feature type="compositionally biased region" description="Polar residues" evidence="3">
    <location>
        <begin position="168"/>
        <end position="189"/>
    </location>
</feature>
<evidence type="ECO:0000313" key="6">
    <source>
        <dbReference type="Proteomes" id="UP000321518"/>
    </source>
</evidence>
<keyword evidence="1" id="KW-0540">Nuclease</keyword>
<sequence>MPQSRQSPSTSRLLSPLTRSVRIASTLTNTPRGATQISQGEIDDLVNGVDFEEDLPSSSEAVPLVEGKRTLAPDELEVLVSGIDFSDGFEATGSDDSIEILSSSQTTTAHPPSVPMLPAAVPSTSSPPASHRLLSLTSRATLPRIPVARRSRIPLRSSHPVIDFTDSLPFSSPSSTRNFASTSKTTNNWDELFDDEDLRAVGGKPVSPAPTAPAAPKPPSTHRKPRMARAKAAAVDKENDPNAASAGSKRRPLSATALRNQLSVEKDAEARAKWARTFNFREWAPPDVKVIYSTDAAEVEQVLSTMTGPFGFDLEWNVYGSVKSRHAALVQVCDRKTVLLVHVARMWAFPPALKKFIEDETKIKLGVHIAGKSRFDVGHLILADSQLPGDATKLRKDFQHDPRGVVDLNTVSLRHDPATISQRRLVSLQKLVGQYLDCYLPKDGDVRCSRWHELLSEQQLEYAANDVYSSLMVVQAIHSLANLSPEESNADLRSLLTSAAPRNLVPRQAPPVSQQAPRIGVDIVHTPPFEAADVTFTQRRLELFEYFSNSTLSFDQVHAKMNETGSMKPISIVWTLLSMYTELKAKRGGDSFDLARLRDFVLAVEDDWSPRFLAEHGALVSELRRVAPAQSKPSG</sequence>
<dbReference type="PANTHER" id="PTHR13620">
    <property type="entry name" value="3-5 EXONUCLEASE"/>
    <property type="match status" value="1"/>
</dbReference>
<comment type="caution">
    <text evidence="5">The sequence shown here is derived from an EMBL/GenBank/DDBJ whole genome shotgun (WGS) entry which is preliminary data.</text>
</comment>
<keyword evidence="2" id="KW-0378">Hydrolase</keyword>
<dbReference type="Gene3D" id="3.30.420.10">
    <property type="entry name" value="Ribonuclease H-like superfamily/Ribonuclease H"/>
    <property type="match status" value="1"/>
</dbReference>
<dbReference type="AlphaFoldDB" id="A0A511KIV9"/>
<dbReference type="Pfam" id="PF01612">
    <property type="entry name" value="DNA_pol_A_exo1"/>
    <property type="match status" value="1"/>
</dbReference>
<dbReference type="InterPro" id="IPR036397">
    <property type="entry name" value="RNaseH_sf"/>
</dbReference>
<dbReference type="CDD" id="cd06141">
    <property type="entry name" value="WRN_exo"/>
    <property type="match status" value="1"/>
</dbReference>
<proteinExistence type="predicted"/>
<dbReference type="GO" id="GO:0003676">
    <property type="term" value="F:nucleic acid binding"/>
    <property type="evidence" value="ECO:0007669"/>
    <property type="project" value="InterPro"/>
</dbReference>
<dbReference type="GO" id="GO:0005634">
    <property type="term" value="C:nucleus"/>
    <property type="evidence" value="ECO:0007669"/>
    <property type="project" value="TreeGrafter"/>
</dbReference>
<evidence type="ECO:0000259" key="4">
    <source>
        <dbReference type="SMART" id="SM00474"/>
    </source>
</evidence>
<feature type="region of interest" description="Disordered" evidence="3">
    <location>
        <begin position="162"/>
        <end position="259"/>
    </location>
</feature>
<dbReference type="SMART" id="SM00474">
    <property type="entry name" value="35EXOc"/>
    <property type="match status" value="1"/>
</dbReference>
<reference evidence="5 6" key="1">
    <citation type="submission" date="2019-07" db="EMBL/GenBank/DDBJ databases">
        <title>Rhodotorula toruloides NBRC10032 genome sequencing.</title>
        <authorList>
            <person name="Shida Y."/>
            <person name="Takaku H."/>
            <person name="Ogasawara W."/>
            <person name="Mori K."/>
        </authorList>
    </citation>
    <scope>NUCLEOTIDE SEQUENCE [LARGE SCALE GENOMIC DNA]</scope>
    <source>
        <strain evidence="5 6">NBRC10032</strain>
    </source>
</reference>
<evidence type="ECO:0000313" key="5">
    <source>
        <dbReference type="EMBL" id="GEM09826.1"/>
    </source>
</evidence>
<evidence type="ECO:0000256" key="3">
    <source>
        <dbReference type="SAM" id="MobiDB-lite"/>
    </source>
</evidence>
<gene>
    <name evidence="5" type="ORF">Rt10032_c09g3843</name>
</gene>
<dbReference type="OrthoDB" id="1920326at2759"/>
<dbReference type="Proteomes" id="UP000321518">
    <property type="component" value="Unassembled WGS sequence"/>
</dbReference>
<name>A0A511KIV9_RHOTO</name>
<dbReference type="InterPro" id="IPR012337">
    <property type="entry name" value="RNaseH-like_sf"/>
</dbReference>
<feature type="region of interest" description="Disordered" evidence="3">
    <location>
        <begin position="104"/>
        <end position="131"/>
    </location>
</feature>
<dbReference type="PANTHER" id="PTHR13620:SF104">
    <property type="entry name" value="EXONUCLEASE 3'-5' DOMAIN-CONTAINING PROTEIN 2"/>
    <property type="match status" value="1"/>
</dbReference>
<feature type="domain" description="3'-5' exonuclease" evidence="4">
    <location>
        <begin position="290"/>
        <end position="482"/>
    </location>
</feature>
<dbReference type="InterPro" id="IPR002562">
    <property type="entry name" value="3'-5'_exonuclease_dom"/>
</dbReference>
<evidence type="ECO:0000256" key="1">
    <source>
        <dbReference type="ARBA" id="ARBA00022722"/>
    </source>
</evidence>
<dbReference type="GO" id="GO:0006139">
    <property type="term" value="P:nucleobase-containing compound metabolic process"/>
    <property type="evidence" value="ECO:0007669"/>
    <property type="project" value="InterPro"/>
</dbReference>
<evidence type="ECO:0000256" key="2">
    <source>
        <dbReference type="ARBA" id="ARBA00022801"/>
    </source>
</evidence>
<dbReference type="EMBL" id="BJWK01000009">
    <property type="protein sequence ID" value="GEM09826.1"/>
    <property type="molecule type" value="Genomic_DNA"/>
</dbReference>
<organism evidence="5 6">
    <name type="scientific">Rhodotorula toruloides</name>
    <name type="common">Yeast</name>
    <name type="synonym">Rhodosporidium toruloides</name>
    <dbReference type="NCBI Taxonomy" id="5286"/>
    <lineage>
        <taxon>Eukaryota</taxon>
        <taxon>Fungi</taxon>
        <taxon>Dikarya</taxon>
        <taxon>Basidiomycota</taxon>
        <taxon>Pucciniomycotina</taxon>
        <taxon>Microbotryomycetes</taxon>
        <taxon>Sporidiobolales</taxon>
        <taxon>Sporidiobolaceae</taxon>
        <taxon>Rhodotorula</taxon>
    </lineage>
</organism>
<dbReference type="GO" id="GO:0005737">
    <property type="term" value="C:cytoplasm"/>
    <property type="evidence" value="ECO:0007669"/>
    <property type="project" value="TreeGrafter"/>
</dbReference>
<dbReference type="InterPro" id="IPR051132">
    <property type="entry name" value="3-5_Exonuclease_domain"/>
</dbReference>
<feature type="compositionally biased region" description="Basic residues" evidence="3">
    <location>
        <begin position="220"/>
        <end position="229"/>
    </location>
</feature>
<protein>
    <submittedName>
        <fullName evidence="5">3'-5' exonuclease</fullName>
    </submittedName>
</protein>
<dbReference type="SUPFAM" id="SSF53098">
    <property type="entry name" value="Ribonuclease H-like"/>
    <property type="match status" value="1"/>
</dbReference>